<protein>
    <submittedName>
        <fullName evidence="1">Uncharacterized protein</fullName>
    </submittedName>
</protein>
<evidence type="ECO:0000313" key="2">
    <source>
        <dbReference type="Proteomes" id="UP000242287"/>
    </source>
</evidence>
<dbReference type="Proteomes" id="UP000242287">
    <property type="component" value="Unassembled WGS sequence"/>
</dbReference>
<evidence type="ECO:0000313" key="1">
    <source>
        <dbReference type="EMBL" id="PFH44773.1"/>
    </source>
</evidence>
<name>A0A2A9NAX5_9AGAR</name>
<sequence length="664" mass="74788">MPKASLVISPHIGYRPLSMDNSNKDNGIISHMRLAAFDESQNIAQPVPSHPPPAFLATDFVNSDIHLTGTLISLPALMDKPQSSDFPSSTDPTFVLQNIFMTNANNLMQTKGYIPLVQAKDMGKALATHIRACTGSGFDHPRAERTIHADLLARIVAYAAAELNTEVADYTVASHGSSIPLIIYCEVQEDWDFSGNSDNYLLTDTINTIQDDLDEAFTNRQHKNIMSISTPISDFSIQDKHTILDSIANETTLPEKWAFPIPPSNTFSPVIGQKRPLDTDQEMDDITHVEHLNAIKYQIPLPQSTIEANIEAWTTTSNNCLDICRSKFPGINPTVLTSTVMEYADKIGKREYFTNKIRQLARSKDLKALQDFENERLHYLLQEVTPLFSETSNKEQIQDLNMEDVTPPLSKIELIRKSTAIWKDTANTMWKENILTCSQPTLDQATHLLLLEDSTHKYAQLTDDQIYDMEINRRDMIITRITELNSNMAKIISDICKKSMPTANQGKINLITQQGWETVKRAILRNPSKYIPNNIPNEHQMKILDSIVDDLKLKDDHEWAHKIIKDVKNKGLQSKALEHHIQAITHKLNSWLPPSPSPALQNLNPDLNDQDMPLADPTPWTETDEYKHNLSFPLTTTISIRPNNYKHSISPSGGLATVSSLIFE</sequence>
<dbReference type="AlphaFoldDB" id="A0A2A9NAX5"/>
<proteinExistence type="predicted"/>
<organism evidence="1 2">
    <name type="scientific">Amanita thiersii Skay4041</name>
    <dbReference type="NCBI Taxonomy" id="703135"/>
    <lineage>
        <taxon>Eukaryota</taxon>
        <taxon>Fungi</taxon>
        <taxon>Dikarya</taxon>
        <taxon>Basidiomycota</taxon>
        <taxon>Agaricomycotina</taxon>
        <taxon>Agaricomycetes</taxon>
        <taxon>Agaricomycetidae</taxon>
        <taxon>Agaricales</taxon>
        <taxon>Pluteineae</taxon>
        <taxon>Amanitaceae</taxon>
        <taxon>Amanita</taxon>
    </lineage>
</organism>
<gene>
    <name evidence="1" type="ORF">AMATHDRAFT_10904</name>
</gene>
<accession>A0A2A9NAX5</accession>
<reference evidence="1 2" key="1">
    <citation type="submission" date="2014-02" db="EMBL/GenBank/DDBJ databases">
        <title>Transposable element dynamics among asymbiotic and ectomycorrhizal Amanita fungi.</title>
        <authorList>
            <consortium name="DOE Joint Genome Institute"/>
            <person name="Hess J."/>
            <person name="Skrede I."/>
            <person name="Wolfe B."/>
            <person name="LaButti K."/>
            <person name="Ohm R.A."/>
            <person name="Grigoriev I.V."/>
            <person name="Pringle A."/>
        </authorList>
    </citation>
    <scope>NUCLEOTIDE SEQUENCE [LARGE SCALE GENOMIC DNA]</scope>
    <source>
        <strain evidence="1 2">SKay4041</strain>
    </source>
</reference>
<keyword evidence="2" id="KW-1185">Reference proteome</keyword>
<dbReference type="EMBL" id="KZ302895">
    <property type="protein sequence ID" value="PFH44773.1"/>
    <property type="molecule type" value="Genomic_DNA"/>
</dbReference>